<evidence type="ECO:0000256" key="4">
    <source>
        <dbReference type="ARBA" id="ARBA00022527"/>
    </source>
</evidence>
<evidence type="ECO:0000256" key="9">
    <source>
        <dbReference type="ARBA" id="ARBA00022840"/>
    </source>
</evidence>
<dbReference type="AlphaFoldDB" id="A0A673I518"/>
<comment type="similarity">
    <text evidence="2">Belongs to the protein kinase superfamily. STE Ser/Thr protein kinase family. MAP kinase kinase kinase subfamily.</text>
</comment>
<reference evidence="17" key="1">
    <citation type="submission" date="2025-08" db="UniProtKB">
        <authorList>
            <consortium name="Ensembl"/>
        </authorList>
    </citation>
    <scope>IDENTIFICATION</scope>
</reference>
<evidence type="ECO:0000256" key="5">
    <source>
        <dbReference type="ARBA" id="ARBA00022679"/>
    </source>
</evidence>
<dbReference type="PROSITE" id="PS00108">
    <property type="entry name" value="PROTEIN_KINASE_ST"/>
    <property type="match status" value="1"/>
</dbReference>
<keyword evidence="18" id="KW-1185">Reference proteome</keyword>
<dbReference type="InterPro" id="IPR008271">
    <property type="entry name" value="Ser/Thr_kinase_AS"/>
</dbReference>
<dbReference type="Pfam" id="PF13281">
    <property type="entry name" value="MAP3K_TRAF_bd"/>
    <property type="match status" value="1"/>
</dbReference>
<evidence type="ECO:0000256" key="13">
    <source>
        <dbReference type="ARBA" id="ARBA00048329"/>
    </source>
</evidence>
<dbReference type="PANTHER" id="PTHR11584:SF391">
    <property type="entry name" value="MITOGEN-ACTIVATED PROTEIN KINASE KINASE KINASE 6"/>
    <property type="match status" value="1"/>
</dbReference>
<dbReference type="Pfam" id="PF20302">
    <property type="entry name" value="HisK-N-like"/>
    <property type="match status" value="1"/>
</dbReference>
<dbReference type="SMART" id="SM00220">
    <property type="entry name" value="S_TKc"/>
    <property type="match status" value="1"/>
</dbReference>
<organism evidence="17 18">
    <name type="scientific">Sinocyclocheilus rhinocerous</name>
    <dbReference type="NCBI Taxonomy" id="307959"/>
    <lineage>
        <taxon>Eukaryota</taxon>
        <taxon>Metazoa</taxon>
        <taxon>Chordata</taxon>
        <taxon>Craniata</taxon>
        <taxon>Vertebrata</taxon>
        <taxon>Euteleostomi</taxon>
        <taxon>Actinopterygii</taxon>
        <taxon>Neopterygii</taxon>
        <taxon>Teleostei</taxon>
        <taxon>Ostariophysi</taxon>
        <taxon>Cypriniformes</taxon>
        <taxon>Cyprinidae</taxon>
        <taxon>Cyprininae</taxon>
        <taxon>Sinocyclocheilus</taxon>
    </lineage>
</organism>
<dbReference type="InterPro" id="IPR000719">
    <property type="entry name" value="Prot_kinase_dom"/>
</dbReference>
<accession>A0A673I518</accession>
<feature type="binding site" evidence="14">
    <location>
        <position position="539"/>
    </location>
    <ligand>
        <name>ATP</name>
        <dbReference type="ChEBI" id="CHEBI:30616"/>
    </ligand>
</feature>
<dbReference type="Ensembl" id="ENSSRHT00000035071.1">
    <property type="protein sequence ID" value="ENSSRHP00000034084.1"/>
    <property type="gene ID" value="ENSSRHG00000016824.1"/>
</dbReference>
<dbReference type="InterPro" id="IPR025136">
    <property type="entry name" value="MAP3K_TRAF-bd"/>
</dbReference>
<evidence type="ECO:0000256" key="3">
    <source>
        <dbReference type="ARBA" id="ARBA00012406"/>
    </source>
</evidence>
<dbReference type="SUPFAM" id="SSF56112">
    <property type="entry name" value="Protein kinase-like (PK-like)"/>
    <property type="match status" value="1"/>
</dbReference>
<keyword evidence="4" id="KW-0723">Serine/threonine-protein kinase</keyword>
<dbReference type="InterPro" id="IPR017441">
    <property type="entry name" value="Protein_kinase_ATP_BS"/>
</dbReference>
<dbReference type="GO" id="GO:0005524">
    <property type="term" value="F:ATP binding"/>
    <property type="evidence" value="ECO:0007669"/>
    <property type="project" value="UniProtKB-UniRule"/>
</dbReference>
<evidence type="ECO:0000259" key="16">
    <source>
        <dbReference type="PROSITE" id="PS50011"/>
    </source>
</evidence>
<reference evidence="17" key="2">
    <citation type="submission" date="2025-09" db="UniProtKB">
        <authorList>
            <consortium name="Ensembl"/>
        </authorList>
    </citation>
    <scope>IDENTIFICATION</scope>
</reference>
<name>A0A673I518_9TELE</name>
<dbReference type="CDD" id="cd06624">
    <property type="entry name" value="STKc_ASK"/>
    <property type="match status" value="1"/>
</dbReference>
<dbReference type="Pfam" id="PF00069">
    <property type="entry name" value="Pkinase"/>
    <property type="match status" value="1"/>
</dbReference>
<dbReference type="InterPro" id="IPR043969">
    <property type="entry name" value="MAP3K_PH"/>
</dbReference>
<evidence type="ECO:0000256" key="1">
    <source>
        <dbReference type="ARBA" id="ARBA00001946"/>
    </source>
</evidence>
<evidence type="ECO:0000256" key="8">
    <source>
        <dbReference type="ARBA" id="ARBA00022777"/>
    </source>
</evidence>
<dbReference type="GO" id="GO:0046872">
    <property type="term" value="F:metal ion binding"/>
    <property type="evidence" value="ECO:0007669"/>
    <property type="project" value="UniProtKB-KW"/>
</dbReference>
<dbReference type="PANTHER" id="PTHR11584">
    <property type="entry name" value="SERINE/THREONINE PROTEIN KINASE"/>
    <property type="match status" value="1"/>
</dbReference>
<dbReference type="InterPro" id="IPR011009">
    <property type="entry name" value="Kinase-like_dom_sf"/>
</dbReference>
<keyword evidence="11" id="KW-0175">Coiled coil</keyword>
<dbReference type="FunFam" id="3.30.200.20:FF:000067">
    <property type="entry name" value="Mitogen-activated protein kinase kinase kinase 5"/>
    <property type="match status" value="1"/>
</dbReference>
<protein>
    <recommendedName>
        <fullName evidence="3">mitogen-activated protein kinase kinase kinase</fullName>
        <ecNumber evidence="3">2.7.11.25</ecNumber>
    </recommendedName>
</protein>
<dbReference type="GO" id="GO:0033554">
    <property type="term" value="P:cellular response to stress"/>
    <property type="evidence" value="ECO:0007669"/>
    <property type="project" value="TreeGrafter"/>
</dbReference>
<dbReference type="Proteomes" id="UP000472270">
    <property type="component" value="Unassembled WGS sequence"/>
</dbReference>
<keyword evidence="10" id="KW-0460">Magnesium</keyword>
<proteinExistence type="inferred from homology"/>
<keyword evidence="5" id="KW-0808">Transferase</keyword>
<dbReference type="Gene3D" id="3.30.200.20">
    <property type="entry name" value="Phosphorylase Kinase, domain 1"/>
    <property type="match status" value="1"/>
</dbReference>
<evidence type="ECO:0000256" key="7">
    <source>
        <dbReference type="ARBA" id="ARBA00022741"/>
    </source>
</evidence>
<evidence type="ECO:0000256" key="14">
    <source>
        <dbReference type="PROSITE-ProRule" id="PRU10141"/>
    </source>
</evidence>
<dbReference type="GO" id="GO:0004709">
    <property type="term" value="F:MAP kinase kinase kinase activity"/>
    <property type="evidence" value="ECO:0007669"/>
    <property type="project" value="UniProtKB-EC"/>
</dbReference>
<dbReference type="Gene3D" id="1.10.510.10">
    <property type="entry name" value="Transferase(Phosphotransferase) domain 1"/>
    <property type="match status" value="1"/>
</dbReference>
<evidence type="ECO:0000313" key="18">
    <source>
        <dbReference type="Proteomes" id="UP000472270"/>
    </source>
</evidence>
<dbReference type="EC" id="2.7.11.25" evidence="3"/>
<feature type="region of interest" description="Disordered" evidence="15">
    <location>
        <begin position="764"/>
        <end position="789"/>
    </location>
</feature>
<keyword evidence="7 14" id="KW-0547">Nucleotide-binding</keyword>
<evidence type="ECO:0000256" key="15">
    <source>
        <dbReference type="SAM" id="MobiDB-lite"/>
    </source>
</evidence>
<evidence type="ECO:0000256" key="11">
    <source>
        <dbReference type="ARBA" id="ARBA00023054"/>
    </source>
</evidence>
<keyword evidence="8" id="KW-0418">Kinase</keyword>
<evidence type="ECO:0000256" key="12">
    <source>
        <dbReference type="ARBA" id="ARBA00047559"/>
    </source>
</evidence>
<dbReference type="InterPro" id="IPR046873">
    <property type="entry name" value="HisK-N-like"/>
</dbReference>
<dbReference type="FunFam" id="1.10.510.10:FF:000054">
    <property type="entry name" value="Mitogen-activated protein kinase kinase kinase 5"/>
    <property type="match status" value="1"/>
</dbReference>
<keyword evidence="9 14" id="KW-0067">ATP-binding</keyword>
<keyword evidence="6" id="KW-0479">Metal-binding</keyword>
<evidence type="ECO:0000256" key="2">
    <source>
        <dbReference type="ARBA" id="ARBA00006529"/>
    </source>
</evidence>
<dbReference type="PROSITE" id="PS00107">
    <property type="entry name" value="PROTEIN_KINASE_ATP"/>
    <property type="match status" value="1"/>
</dbReference>
<dbReference type="PROSITE" id="PS50011">
    <property type="entry name" value="PROTEIN_KINASE_DOM"/>
    <property type="match status" value="1"/>
</dbReference>
<evidence type="ECO:0000256" key="10">
    <source>
        <dbReference type="ARBA" id="ARBA00022842"/>
    </source>
</evidence>
<evidence type="ECO:0000256" key="6">
    <source>
        <dbReference type="ARBA" id="ARBA00022723"/>
    </source>
</evidence>
<evidence type="ECO:0000313" key="17">
    <source>
        <dbReference type="Ensembl" id="ENSSRHP00000034084.1"/>
    </source>
</evidence>
<comment type="catalytic activity">
    <reaction evidence="12">
        <text>L-threonyl-[protein] + ATP = O-phospho-L-threonyl-[protein] + ADP + H(+)</text>
        <dbReference type="Rhea" id="RHEA:46608"/>
        <dbReference type="Rhea" id="RHEA-COMP:11060"/>
        <dbReference type="Rhea" id="RHEA-COMP:11605"/>
        <dbReference type="ChEBI" id="CHEBI:15378"/>
        <dbReference type="ChEBI" id="CHEBI:30013"/>
        <dbReference type="ChEBI" id="CHEBI:30616"/>
        <dbReference type="ChEBI" id="CHEBI:61977"/>
        <dbReference type="ChEBI" id="CHEBI:456216"/>
        <dbReference type="EC" id="2.7.11.25"/>
    </reaction>
</comment>
<sequence length="1038" mass="117044">YHPVAGGGGSPSDNTICQPSLFYHLGVRESFSMTNNVILYCNKREDDLQVVKEQCGSYTFIPYMVSPQGKVFVSDATLMRGIKDFLHSSFKIESLLTPLVDRLVKLLESVHIHSSEYLHEAIRREIRLAREHFTGQALSQELGRIQKRLDSVELLSPDIVMSLLLSYRDIPDYDAIINLVATLNNLPMCMVTAHQNIKFQYIFALNRRNHPGDRAKALKLILPIVESGSTVASDVYCLCGRIYKDMFLSSGFKDTNSRDQACYWYGKAFKTEPSLHSGINNVVLLIAAGHDFDTSIELRKIGVTLSSLLGRKGSLEKMQDYWDVGFYLGAGILANEQKKVIEASEKLYRLKAPMWYVASIMETYILYKQFAKPRDVSHPKRETVDFWMELMVQACKPTVSTARCPVLILEPTKVFQPSIISVSEEDDSRTVQLRHVTPLEKGLHEWTFPASAIRGVSISKFDERSCFLYVLYNSDDFQLYFPSDLHCKGPIRGGEGDLEVREYIYERNENGDKVVLGKGTYGVVYAGRDHSNQVRIAIKEIPEKDCTYSQPLHEEIALHKRLKHRNIVQYLGSVSEDGFIKIFMEEVPGGSLSSLLRSKWGPLKDNEATIVFYTKQILEGLKYLHDNQIVHRDIKGDNVLINTYSGLLKISDFGTSKRLAGINPCTETFTGTLQYMAPEIIDQGLRGYGKPADIWSLGCTIIEMATGKPPFHELGSPQAAMFKVGMFKIHPTVPECMSEEAKGFIICCFEPNPDKRATASELLKNSILKGSPRKRAKPQSDNTLKEPAGDFHRSMSVPIALRVENADAEHNELSSSFDLRRTTPAFKGNDMAESPPSSKNLGLFMLRKDSERRDTLHRILTEYISLVVQNIQEMLPQAEEPCITSDHISELIGCLRENIRSPDRRQLTNSLLTLRSSLLNSSVPLSSLQAVLFSFQDAVKKVLRKRQIKPHWMFALDNLLRQAVQDAITVLLPETEQPMEADSQSTVTTIAKNKDELCINQNSEEGHAKCNSLPSDLISSHSSLAKELSELRLESRRY</sequence>
<feature type="domain" description="Protein kinase" evidence="16">
    <location>
        <begin position="510"/>
        <end position="768"/>
    </location>
</feature>
<comment type="cofactor">
    <cofactor evidence="1">
        <name>Mg(2+)</name>
        <dbReference type="ChEBI" id="CHEBI:18420"/>
    </cofactor>
</comment>
<comment type="catalytic activity">
    <reaction evidence="13">
        <text>L-seryl-[protein] + ATP = O-phospho-L-seryl-[protein] + ADP + H(+)</text>
        <dbReference type="Rhea" id="RHEA:17989"/>
        <dbReference type="Rhea" id="RHEA-COMP:9863"/>
        <dbReference type="Rhea" id="RHEA-COMP:11604"/>
        <dbReference type="ChEBI" id="CHEBI:15378"/>
        <dbReference type="ChEBI" id="CHEBI:29999"/>
        <dbReference type="ChEBI" id="CHEBI:30616"/>
        <dbReference type="ChEBI" id="CHEBI:83421"/>
        <dbReference type="ChEBI" id="CHEBI:456216"/>
        <dbReference type="EC" id="2.7.11.25"/>
    </reaction>
</comment>
<dbReference type="Pfam" id="PF19039">
    <property type="entry name" value="ASK_PH"/>
    <property type="match status" value="1"/>
</dbReference>
<gene>
    <name evidence="17" type="primary">LOC107755537</name>
</gene>